<dbReference type="RefSeq" id="WP_130598375.1">
    <property type="nucleotide sequence ID" value="NZ_CP036200.1"/>
</dbReference>
<evidence type="ECO:0000313" key="3">
    <source>
        <dbReference type="Proteomes" id="UP000291106"/>
    </source>
</evidence>
<dbReference type="SMART" id="SM00065">
    <property type="entry name" value="GAF"/>
    <property type="match status" value="1"/>
</dbReference>
<dbReference type="SUPFAM" id="SSF55073">
    <property type="entry name" value="Nucleotide cyclase"/>
    <property type="match status" value="1"/>
</dbReference>
<dbReference type="PANTHER" id="PTHR43102">
    <property type="entry name" value="SLR1143 PROTEIN"/>
    <property type="match status" value="1"/>
</dbReference>
<name>A0A411PG16_9GAMM</name>
<dbReference type="Pfam" id="PF01590">
    <property type="entry name" value="GAF"/>
    <property type="match status" value="1"/>
</dbReference>
<gene>
    <name evidence="2" type="ORF">EXU30_06255</name>
</gene>
<sequence length="322" mass="36370">MLAAPIPENEQDRVETLRSLNVLDTAAEERFDRITRLAQRLFNVEICLVSLVDSERQWFKSAKGLDACETSRDISFCGHAIVQEHVFTVEDASIDPRFSDNPLVQQAPFIRFYAGYPLKMPNGVRVGTLCIIDSTARQFSVEDKLALEDLGKLVEDELISVQRSTLDVLTGLSNRCGFEMLAEQTLASCDRYQVGTSLLFFDLDYFKDINDQYGHEQGDVALQAFAEVLKANFRESDVVARFGGDEFVVLISHMNCDEIEIILSRFEHKLAEQNKLLNKPYDIAYSVGVCQRQHNSELDLAGYLAKADEAMFKVKAQHHQGD</sequence>
<dbReference type="SUPFAM" id="SSF55781">
    <property type="entry name" value="GAF domain-like"/>
    <property type="match status" value="1"/>
</dbReference>
<dbReference type="InterPro" id="IPR029787">
    <property type="entry name" value="Nucleotide_cyclase"/>
</dbReference>
<feature type="domain" description="GGDEF" evidence="1">
    <location>
        <begin position="194"/>
        <end position="322"/>
    </location>
</feature>
<dbReference type="InterPro" id="IPR000160">
    <property type="entry name" value="GGDEF_dom"/>
</dbReference>
<dbReference type="CDD" id="cd01949">
    <property type="entry name" value="GGDEF"/>
    <property type="match status" value="1"/>
</dbReference>
<dbReference type="EMBL" id="CP036200">
    <property type="protein sequence ID" value="QBF82342.1"/>
    <property type="molecule type" value="Genomic_DNA"/>
</dbReference>
<dbReference type="Gene3D" id="3.30.450.40">
    <property type="match status" value="1"/>
</dbReference>
<organism evidence="2 3">
    <name type="scientific">Shewanella maritima</name>
    <dbReference type="NCBI Taxonomy" id="2520507"/>
    <lineage>
        <taxon>Bacteria</taxon>
        <taxon>Pseudomonadati</taxon>
        <taxon>Pseudomonadota</taxon>
        <taxon>Gammaproteobacteria</taxon>
        <taxon>Alteromonadales</taxon>
        <taxon>Shewanellaceae</taxon>
        <taxon>Shewanella</taxon>
    </lineage>
</organism>
<dbReference type="InterPro" id="IPR043128">
    <property type="entry name" value="Rev_trsase/Diguanyl_cyclase"/>
</dbReference>
<dbReference type="NCBIfam" id="TIGR00254">
    <property type="entry name" value="GGDEF"/>
    <property type="match status" value="1"/>
</dbReference>
<dbReference type="Pfam" id="PF00990">
    <property type="entry name" value="GGDEF"/>
    <property type="match status" value="1"/>
</dbReference>
<dbReference type="InterPro" id="IPR003018">
    <property type="entry name" value="GAF"/>
</dbReference>
<protein>
    <submittedName>
        <fullName evidence="2">Sensor domain-containing diguanylate cyclase</fullName>
    </submittedName>
</protein>
<dbReference type="Gene3D" id="3.30.70.270">
    <property type="match status" value="1"/>
</dbReference>
<reference evidence="2 3" key="1">
    <citation type="submission" date="2019-02" db="EMBL/GenBank/DDBJ databases">
        <title>Shewanella sp. D4-2 isolated from Dokdo Island.</title>
        <authorList>
            <person name="Baek K."/>
        </authorList>
    </citation>
    <scope>NUCLEOTIDE SEQUENCE [LARGE SCALE GENOMIC DNA]</scope>
    <source>
        <strain evidence="2 3">D4-2</strain>
    </source>
</reference>
<dbReference type="OrthoDB" id="9812358at2"/>
<dbReference type="PANTHER" id="PTHR43102:SF2">
    <property type="entry name" value="GAF DOMAIN-CONTAINING PROTEIN"/>
    <property type="match status" value="1"/>
</dbReference>
<accession>A0A411PG16</accession>
<evidence type="ECO:0000259" key="1">
    <source>
        <dbReference type="PROSITE" id="PS50887"/>
    </source>
</evidence>
<dbReference type="Proteomes" id="UP000291106">
    <property type="component" value="Chromosome"/>
</dbReference>
<dbReference type="InterPro" id="IPR029016">
    <property type="entry name" value="GAF-like_dom_sf"/>
</dbReference>
<dbReference type="PROSITE" id="PS50887">
    <property type="entry name" value="GGDEF"/>
    <property type="match status" value="1"/>
</dbReference>
<keyword evidence="3" id="KW-1185">Reference proteome</keyword>
<evidence type="ECO:0000313" key="2">
    <source>
        <dbReference type="EMBL" id="QBF82342.1"/>
    </source>
</evidence>
<dbReference type="AlphaFoldDB" id="A0A411PG16"/>
<dbReference type="KEGG" id="smai:EXU30_06255"/>
<proteinExistence type="predicted"/>
<dbReference type="SMART" id="SM00267">
    <property type="entry name" value="GGDEF"/>
    <property type="match status" value="1"/>
</dbReference>